<dbReference type="Proteomes" id="UP000004080">
    <property type="component" value="Unassembled WGS sequence"/>
</dbReference>
<dbReference type="PATRIC" id="fig|1196324.3.peg.3245"/>
<protein>
    <recommendedName>
        <fullName evidence="4">SbsC C-terminal domain-containing protein</fullName>
    </recommendedName>
</protein>
<feature type="signal peptide" evidence="1">
    <location>
        <begin position="1"/>
        <end position="23"/>
    </location>
</feature>
<dbReference type="OrthoDB" id="663332at2"/>
<organism evidence="2 3">
    <name type="scientific">Fictibacillus macauensis ZFHKF-1</name>
    <dbReference type="NCBI Taxonomy" id="1196324"/>
    <lineage>
        <taxon>Bacteria</taxon>
        <taxon>Bacillati</taxon>
        <taxon>Bacillota</taxon>
        <taxon>Bacilli</taxon>
        <taxon>Bacillales</taxon>
        <taxon>Fictibacillaceae</taxon>
        <taxon>Fictibacillus</taxon>
    </lineage>
</organism>
<evidence type="ECO:0000256" key="1">
    <source>
        <dbReference type="SAM" id="SignalP"/>
    </source>
</evidence>
<dbReference type="STRING" id="1196324.A374_15863"/>
<reference evidence="2 3" key="1">
    <citation type="journal article" date="2012" name="J. Bacteriol.">
        <title>Genome of Bacillus macauensis ZFHKF-1, a Long-Chain-Forming Bacterium.</title>
        <authorList>
            <person name="Cai L."/>
            <person name="Zhang T."/>
        </authorList>
    </citation>
    <scope>NUCLEOTIDE SEQUENCE [LARGE SCALE GENOMIC DNA]</scope>
    <source>
        <strain evidence="2 3">ZFHKF-1</strain>
    </source>
</reference>
<sequence>MKKTIALSLALTTSLAMFTTAQAATPTTTKAAVAAPSSAATKLENQLKAANSYLKSYSKEEVANVFAKESTKRFVATITAAKTALKKDPANHEGKLGTVLRELENRTLRFTRDMSASQQLTATLKEINAGLKKKSYSKRTTTELKALVKKAEQLLKSDATFYTDLNDVRNQLTEVAHPHKNVAQIVSSKKPALKKQEITAISTHYTFKSVDYGTSFTKLALPKTVWIVLKNKKEVPATVVWNKKEYDPKVVGFQTIEGEVTLPASLKDKVTVPKAMKAKNGKLRAVFLVQVG</sequence>
<evidence type="ECO:0000313" key="3">
    <source>
        <dbReference type="Proteomes" id="UP000004080"/>
    </source>
</evidence>
<keyword evidence="1" id="KW-0732">Signal</keyword>
<feature type="chain" id="PRO_5003713256" description="SbsC C-terminal domain-containing protein" evidence="1">
    <location>
        <begin position="24"/>
        <end position="292"/>
    </location>
</feature>
<comment type="caution">
    <text evidence="2">The sequence shown here is derived from an EMBL/GenBank/DDBJ whole genome shotgun (WGS) entry which is preliminary data.</text>
</comment>
<name>I8AF67_9BACL</name>
<dbReference type="EMBL" id="AKKV01000036">
    <property type="protein sequence ID" value="EIT84277.1"/>
    <property type="molecule type" value="Genomic_DNA"/>
</dbReference>
<dbReference type="AlphaFoldDB" id="I8AF67"/>
<dbReference type="RefSeq" id="WP_007203245.1">
    <property type="nucleotide sequence ID" value="NZ_AKKV01000036.1"/>
</dbReference>
<keyword evidence="3" id="KW-1185">Reference proteome</keyword>
<gene>
    <name evidence="2" type="ORF">A374_15863</name>
</gene>
<evidence type="ECO:0000313" key="2">
    <source>
        <dbReference type="EMBL" id="EIT84277.1"/>
    </source>
</evidence>
<accession>I8AF67</accession>
<evidence type="ECO:0008006" key="4">
    <source>
        <dbReference type="Google" id="ProtNLM"/>
    </source>
</evidence>
<proteinExistence type="predicted"/>